<dbReference type="Proteomes" id="UP000002281">
    <property type="component" value="Chromosome 14"/>
</dbReference>
<keyword evidence="3" id="KW-1185">Reference proteome</keyword>
<feature type="transmembrane region" description="Helical" evidence="1">
    <location>
        <begin position="37"/>
        <end position="60"/>
    </location>
</feature>
<accession>A0A9L0RNE3</accession>
<dbReference type="Ensembl" id="ENSECAT00000124076.1">
    <property type="protein sequence ID" value="ENSECAP00000064278.1"/>
    <property type="gene ID" value="ENSECAG00000057834.1"/>
</dbReference>
<keyword evidence="1" id="KW-0812">Transmembrane</keyword>
<proteinExistence type="predicted"/>
<name>A0A9L0RNE3_HORSE</name>
<feature type="transmembrane region" description="Helical" evidence="1">
    <location>
        <begin position="102"/>
        <end position="121"/>
    </location>
</feature>
<evidence type="ECO:0000256" key="1">
    <source>
        <dbReference type="SAM" id="Phobius"/>
    </source>
</evidence>
<dbReference type="GeneTree" id="ENSGT01150000288985"/>
<organism evidence="2 3">
    <name type="scientific">Equus caballus</name>
    <name type="common">Horse</name>
    <dbReference type="NCBI Taxonomy" id="9796"/>
    <lineage>
        <taxon>Eukaryota</taxon>
        <taxon>Metazoa</taxon>
        <taxon>Chordata</taxon>
        <taxon>Craniata</taxon>
        <taxon>Vertebrata</taxon>
        <taxon>Euteleostomi</taxon>
        <taxon>Mammalia</taxon>
        <taxon>Eutheria</taxon>
        <taxon>Laurasiatheria</taxon>
        <taxon>Perissodactyla</taxon>
        <taxon>Equidae</taxon>
        <taxon>Equus</taxon>
    </lineage>
</organism>
<dbReference type="AlphaFoldDB" id="A0A9L0RNE3"/>
<protein>
    <submittedName>
        <fullName evidence="2">Uncharacterized protein</fullName>
    </submittedName>
</protein>
<reference evidence="2 3" key="1">
    <citation type="journal article" date="2009" name="Science">
        <title>Genome sequence, comparative analysis, and population genetics of the domestic horse.</title>
        <authorList>
            <consortium name="Broad Institute Genome Sequencing Platform"/>
            <consortium name="Broad Institute Whole Genome Assembly Team"/>
            <person name="Wade C.M."/>
            <person name="Giulotto E."/>
            <person name="Sigurdsson S."/>
            <person name="Zoli M."/>
            <person name="Gnerre S."/>
            <person name="Imsland F."/>
            <person name="Lear T.L."/>
            <person name="Adelson D.L."/>
            <person name="Bailey E."/>
            <person name="Bellone R.R."/>
            <person name="Bloecker H."/>
            <person name="Distl O."/>
            <person name="Edgar R.C."/>
            <person name="Garber M."/>
            <person name="Leeb T."/>
            <person name="Mauceli E."/>
            <person name="MacLeod J.N."/>
            <person name="Penedo M.C.T."/>
            <person name="Raison J.M."/>
            <person name="Sharpe T."/>
            <person name="Vogel J."/>
            <person name="Andersson L."/>
            <person name="Antczak D.F."/>
            <person name="Biagi T."/>
            <person name="Binns M.M."/>
            <person name="Chowdhary B.P."/>
            <person name="Coleman S.J."/>
            <person name="Della Valle G."/>
            <person name="Fryc S."/>
            <person name="Guerin G."/>
            <person name="Hasegawa T."/>
            <person name="Hill E.W."/>
            <person name="Jurka J."/>
            <person name="Kiialainen A."/>
            <person name="Lindgren G."/>
            <person name="Liu J."/>
            <person name="Magnani E."/>
            <person name="Mickelson J.R."/>
            <person name="Murray J."/>
            <person name="Nergadze S.G."/>
            <person name="Onofrio R."/>
            <person name="Pedroni S."/>
            <person name="Piras M.F."/>
            <person name="Raudsepp T."/>
            <person name="Rocchi M."/>
            <person name="Roeed K.H."/>
            <person name="Ryder O.A."/>
            <person name="Searle S."/>
            <person name="Skow L."/>
            <person name="Swinburne J.E."/>
            <person name="Syvaenen A.C."/>
            <person name="Tozaki T."/>
            <person name="Valberg S.J."/>
            <person name="Vaudin M."/>
            <person name="White J.R."/>
            <person name="Zody M.C."/>
            <person name="Lander E.S."/>
            <person name="Lindblad-Toh K."/>
        </authorList>
    </citation>
    <scope>NUCLEOTIDE SEQUENCE [LARGE SCALE GENOMIC DNA]</scope>
    <source>
        <strain evidence="2 3">Thoroughbred</strain>
    </source>
</reference>
<evidence type="ECO:0000313" key="3">
    <source>
        <dbReference type="Proteomes" id="UP000002281"/>
    </source>
</evidence>
<keyword evidence="1" id="KW-0472">Membrane</keyword>
<keyword evidence="1" id="KW-1133">Transmembrane helix</keyword>
<reference evidence="2" key="2">
    <citation type="submission" date="2025-08" db="UniProtKB">
        <authorList>
            <consortium name="Ensembl"/>
        </authorList>
    </citation>
    <scope>IDENTIFICATION</scope>
    <source>
        <strain evidence="2">Thoroughbred</strain>
    </source>
</reference>
<sequence length="122" mass="14035">MAGSYGSSIFNFLRNLQTVFHRGCTNLHILTNSAQRFPFLLVLANTYYFLFFFLITAILTDVRQYRIVILLCISLMISDVEHLFMCLLAICKSSLEKCLFRSSAHFLIGLLVFLLLSCMSLY</sequence>
<feature type="transmembrane region" description="Helical" evidence="1">
    <location>
        <begin position="67"/>
        <end position="90"/>
    </location>
</feature>
<reference evidence="2" key="3">
    <citation type="submission" date="2025-09" db="UniProtKB">
        <authorList>
            <consortium name="Ensembl"/>
        </authorList>
    </citation>
    <scope>IDENTIFICATION</scope>
    <source>
        <strain evidence="2">Thoroughbred</strain>
    </source>
</reference>
<evidence type="ECO:0000313" key="2">
    <source>
        <dbReference type="Ensembl" id="ENSECAP00000064278.1"/>
    </source>
</evidence>